<dbReference type="Gene3D" id="3.40.50.1820">
    <property type="entry name" value="alpha/beta hydrolase"/>
    <property type="match status" value="1"/>
</dbReference>
<evidence type="ECO:0000313" key="2">
    <source>
        <dbReference type="EMBL" id="VUX55417.1"/>
    </source>
</evidence>
<protein>
    <recommendedName>
        <fullName evidence="1">Xaa-Pro dipeptidyl-peptidase-like domain-containing protein</fullName>
    </recommendedName>
</protein>
<dbReference type="InterPro" id="IPR000383">
    <property type="entry name" value="Xaa-Pro-like_dom"/>
</dbReference>
<organism evidence="2">
    <name type="scientific">uncultured Woeseiaceae bacterium</name>
    <dbReference type="NCBI Taxonomy" id="1983305"/>
    <lineage>
        <taxon>Bacteria</taxon>
        <taxon>Pseudomonadati</taxon>
        <taxon>Pseudomonadota</taxon>
        <taxon>Gammaproteobacteria</taxon>
        <taxon>Woeseiales</taxon>
        <taxon>Woeseiaceae</taxon>
        <taxon>environmental samples</taxon>
    </lineage>
</organism>
<evidence type="ECO:0000259" key="1">
    <source>
        <dbReference type="Pfam" id="PF02129"/>
    </source>
</evidence>
<dbReference type="InterPro" id="IPR029058">
    <property type="entry name" value="AB_hydrolase_fold"/>
</dbReference>
<dbReference type="PANTHER" id="PTHR43265:SF1">
    <property type="entry name" value="ESTERASE ESTD"/>
    <property type="match status" value="1"/>
</dbReference>
<accession>A0A7D9H5R2</accession>
<dbReference type="AlphaFoldDB" id="A0A7D9H5R2"/>
<dbReference type="Pfam" id="PF02129">
    <property type="entry name" value="Peptidase_S15"/>
    <property type="match status" value="1"/>
</dbReference>
<dbReference type="SUPFAM" id="SSF53474">
    <property type="entry name" value="alpha/beta-Hydrolases"/>
    <property type="match status" value="1"/>
</dbReference>
<proteinExistence type="predicted"/>
<feature type="domain" description="Xaa-Pro dipeptidyl-peptidase-like" evidence="1">
    <location>
        <begin position="48"/>
        <end position="166"/>
    </location>
</feature>
<dbReference type="InterPro" id="IPR053145">
    <property type="entry name" value="AB_hydrolase_Est10"/>
</dbReference>
<dbReference type="PANTHER" id="PTHR43265">
    <property type="entry name" value="ESTERASE ESTD"/>
    <property type="match status" value="1"/>
</dbReference>
<sequence length="348" mass="38944">MKKLASLFAWSFALLAALVIFNITRYLVFWSPTEDITFRGGRFEMSGTLVKPSEEGRFPAVIVLHGSGPESSDGPAYKVIATTLVRSGFAVLLYDKRGVGNSGGDFESALYSDFIEDAIAAVRFLRGRHDIDIDRIGLFGNSESGWFTPEIAYRTDNIAFIFNRVGPPLPWIDTALWEMRNEFLEAGVAESDLDKLLDVTGRRWAYYFEAGLDPALADSPERDAINADLKTLRDTVPLADQVLPEQVRPYEMEFYANFAADAAYDPGPFLKSIDVPMYYAFGETDVNVPTVQSVEFLEVLREEYDKNISYMVFDGVGHALANWTGVLTAGYVPQYLEIVESWTVEQVH</sequence>
<dbReference type="EMBL" id="LR633967">
    <property type="protein sequence ID" value="VUX55417.1"/>
    <property type="molecule type" value="Genomic_DNA"/>
</dbReference>
<dbReference type="GO" id="GO:0052689">
    <property type="term" value="F:carboxylic ester hydrolase activity"/>
    <property type="evidence" value="ECO:0007669"/>
    <property type="project" value="TreeGrafter"/>
</dbReference>
<gene>
    <name evidence="2" type="ORF">JTBM06_V1_20038</name>
</gene>
<reference evidence="2" key="1">
    <citation type="submission" date="2019-07" db="EMBL/GenBank/DDBJ databases">
        <authorList>
            <person name="Weber M."/>
            <person name="Kostadinov I."/>
            <person name="Kostadinov D I."/>
        </authorList>
    </citation>
    <scope>NUCLEOTIDE SEQUENCE</scope>
    <source>
        <strain evidence="2">Gfbio:sag-sample-m06:053724c1-46a9-4a36-b237-ea2bf867836b</strain>
    </source>
</reference>
<name>A0A7D9H5R2_9GAMM</name>